<accession>A0AAE9I862</accession>
<evidence type="ECO:0000256" key="1">
    <source>
        <dbReference type="ARBA" id="ARBA00022679"/>
    </source>
</evidence>
<feature type="region of interest" description="Disordered" evidence="2">
    <location>
        <begin position="1"/>
        <end position="20"/>
    </location>
</feature>
<dbReference type="InterPro" id="IPR050483">
    <property type="entry name" value="CoA-transferase_III_domain"/>
</dbReference>
<dbReference type="Gene3D" id="3.30.1540.10">
    <property type="entry name" value="formyl-coa transferase, domain 3"/>
    <property type="match status" value="1"/>
</dbReference>
<proteinExistence type="predicted"/>
<dbReference type="KEGG" id="ccam:M5D45_21820"/>
<dbReference type="SUPFAM" id="SSF89796">
    <property type="entry name" value="CoA-transferase family III (CaiB/BaiF)"/>
    <property type="match status" value="1"/>
</dbReference>
<dbReference type="Gene3D" id="3.40.50.10540">
    <property type="entry name" value="Crotonobetainyl-coa:carnitine coa-transferase, domain 1"/>
    <property type="match status" value="1"/>
</dbReference>
<dbReference type="InterPro" id="IPR023606">
    <property type="entry name" value="CoA-Trfase_III_dom_1_sf"/>
</dbReference>
<protein>
    <submittedName>
        <fullName evidence="3">CoA transferase</fullName>
    </submittedName>
</protein>
<evidence type="ECO:0000313" key="3">
    <source>
        <dbReference type="EMBL" id="URF07807.1"/>
    </source>
</evidence>
<dbReference type="AlphaFoldDB" id="A0AAE9I862"/>
<reference evidence="3" key="1">
    <citation type="journal article" date="2022" name="Microbiol. Resour. Announc.">
        <title>Genome Sequence of Cupriavidus campinensis Strain G5, a Member of a Bacterial Consortium Capable of Polyethylene Degradation.</title>
        <authorList>
            <person name="Schneider B."/>
            <person name="Pfeiffer F."/>
            <person name="Dyall-Smith M."/>
            <person name="Kunte H.J."/>
        </authorList>
    </citation>
    <scope>NUCLEOTIDE SEQUENCE</scope>
    <source>
        <strain evidence="3">G5</strain>
    </source>
</reference>
<gene>
    <name evidence="3" type="ORF">M5D45_21820</name>
</gene>
<sequence length="431" mass="46356">MTTPQAQTHPDLPRPSPQTGALSHLRVLDLSRVLAGPWCTQNLADMGADVIKIEKPAEGDDTRLWGPPYLAGDDGPTAQASYFAACNRNKRSVTVDMSTPEGQAMIRELAKQSDVVVENFKTGGLKRYGLDYETLSVLNPRLIYCSITGFGQTGPYAARPGYDLLVQAMSGLMSITGHADGEPGGGPMKVGVAVIDLFTGMYATTAILGALEARHHTGRGQCIDVALLDVAMAVLANQGAGFLNAGNVPTRQGNVHPSVVPYQDFPTADGNMLLAIGNDGQFARFCEAAEVDWATDARFATNSARVVHRKTLIPMMVAVTRGKPTNDWIRLLEARSVPCGPINNVEQAFADPHVQHRGLQIEQARYRADEPRAGDPVSRVRTTASPLRLSDTPTTLRYAPPALGQHTEEVLRDYLKLAPQDVAALRAKGVV</sequence>
<dbReference type="PANTHER" id="PTHR48207:SF3">
    <property type="entry name" value="SUCCINATE--HYDROXYMETHYLGLUTARATE COA-TRANSFERASE"/>
    <property type="match status" value="1"/>
</dbReference>
<dbReference type="PANTHER" id="PTHR48207">
    <property type="entry name" value="SUCCINATE--HYDROXYMETHYLGLUTARATE COA-TRANSFERASE"/>
    <property type="match status" value="1"/>
</dbReference>
<dbReference type="InterPro" id="IPR003673">
    <property type="entry name" value="CoA-Trfase_fam_III"/>
</dbReference>
<reference evidence="3" key="2">
    <citation type="submission" date="2022-05" db="EMBL/GenBank/DDBJ databases">
        <authorList>
            <person name="Kunte H.-J."/>
        </authorList>
    </citation>
    <scope>NUCLEOTIDE SEQUENCE</scope>
    <source>
        <strain evidence="3">G5</strain>
    </source>
</reference>
<dbReference type="Proteomes" id="UP001056132">
    <property type="component" value="Chromosome 2"/>
</dbReference>
<evidence type="ECO:0000313" key="4">
    <source>
        <dbReference type="Proteomes" id="UP001056132"/>
    </source>
</evidence>
<dbReference type="RefSeq" id="WP_250025892.1">
    <property type="nucleotide sequence ID" value="NZ_CP097331.1"/>
</dbReference>
<organism evidence="3 4">
    <name type="scientific">Cupriavidus campinensis</name>
    <dbReference type="NCBI Taxonomy" id="151783"/>
    <lineage>
        <taxon>Bacteria</taxon>
        <taxon>Pseudomonadati</taxon>
        <taxon>Pseudomonadota</taxon>
        <taxon>Betaproteobacteria</taxon>
        <taxon>Burkholderiales</taxon>
        <taxon>Burkholderiaceae</taxon>
        <taxon>Cupriavidus</taxon>
    </lineage>
</organism>
<name>A0AAE9I862_9BURK</name>
<evidence type="ECO:0000256" key="2">
    <source>
        <dbReference type="SAM" id="MobiDB-lite"/>
    </source>
</evidence>
<dbReference type="GO" id="GO:0008410">
    <property type="term" value="F:CoA-transferase activity"/>
    <property type="evidence" value="ECO:0007669"/>
    <property type="project" value="TreeGrafter"/>
</dbReference>
<keyword evidence="1 3" id="KW-0808">Transferase</keyword>
<dbReference type="Pfam" id="PF02515">
    <property type="entry name" value="CoA_transf_3"/>
    <property type="match status" value="1"/>
</dbReference>
<dbReference type="InterPro" id="IPR044855">
    <property type="entry name" value="CoA-Trfase_III_dom3_sf"/>
</dbReference>
<dbReference type="EMBL" id="CP097331">
    <property type="protein sequence ID" value="URF07807.1"/>
    <property type="molecule type" value="Genomic_DNA"/>
</dbReference>